<sequence>MDLPSLAVVLQAALSPNPSERKAAEQSLNQFQYTPQHLVRLLQIIVDNNCDLSVRQVASIHFKNFIAKNWSPHEPDEQQKILEEDKNLVRHHILEFVAKVPPLLSEKSEGHRLEAALKHQFTYREAYASFLLREVSKKEAYTSMRFSSASWRGMLCRVQLGECLKTIIHADYPEQWPHLLDWVKVNLSQDDPQVYAALFVLRILSRKYEFKSDEERVPVHRIVDEIFPSLLNIFNKLVQIANPPVDVADYIKLICKIFWSSIYLEIPKQLFDPNAFNAWMVLFLNILERPVPLEGQPVDPEVRKTWGWWKVKKWTVHILNRLYTRFGDLKLHNPENRAFAQMFLRTYAGQILECHLNLLNVIRVGGFLPDRVTNLILQYLSNSISKNSMYNLLQPRLDVILFEIVFPLMCFNDSDQKLWDEDPHEYVRKGYDIIEDLYSPRTASMDFVSELVRKRGRENLQRFIQFIVEIFRRYDEAPVEFKPYRQKDGALLAIGALCDKLKQTEPYKSELERMLVQHVFPEFNSPVGHLRAKAAWVAGQYAHINFSDQNNFRTALHSVVSGMRDPELPVQLDEIRRILPQLLDEFFKLMNEIENEDLVFTLETIVDKFGEEMAPYALGLCQNLAAAFWRCMNTAEADDEADDPGALAAVGCLRAISTILETVSRLPHLFPEVEPTLLPIMRRMLTTDGQEVFEEVLEIVSYMTFFSPSISLDMWSLWPLMMEALADWAIDFFPNILVPLDNYISRGTAHFLACKEPDYQQSLWNMISTIMADKNMEDSDIEPAPKLIQVVFQNCRGQVDQWVEPYLRIAVERLRRSEKSYLKCLLMQVIADALYYNAALTLSILQSFGVATEIFGLWLQMLQQVKKSGVRANFRREHDKKVCCLGLTSLLALPADQLSGDALERVFKATLDLLVAYKEQVAEAAKEEEAEDDDDMDGFQTDDDDEDGDGSDREMGVDAEDGDEADSIRFQRLAAQAKSFRPTDDDDEDSGDDYSDDEELQSPLDDVDPFIFFTDAVNSMQTSNPLRFQNLMQTLDFHYHALAEGISEHAKQKIAERENGTTAGAS</sequence>
<dbReference type="AlphaFoldDB" id="W9RMH2"/>
<evidence type="ECO:0000313" key="12">
    <source>
        <dbReference type="Proteomes" id="UP000030645"/>
    </source>
</evidence>
<dbReference type="PANTHER" id="PTHR10997:SF18">
    <property type="entry name" value="D-IMPORTIN 7_RANBP7"/>
    <property type="match status" value="1"/>
</dbReference>
<keyword evidence="7" id="KW-0007">Acetylation</keyword>
<evidence type="ECO:0000313" key="11">
    <source>
        <dbReference type="EMBL" id="EXB97449.1"/>
    </source>
</evidence>
<dbReference type="GO" id="GO:0005635">
    <property type="term" value="C:nuclear envelope"/>
    <property type="evidence" value="ECO:0007669"/>
    <property type="project" value="TreeGrafter"/>
</dbReference>
<organism evidence="11 12">
    <name type="scientific">Morus notabilis</name>
    <dbReference type="NCBI Taxonomy" id="981085"/>
    <lineage>
        <taxon>Eukaryota</taxon>
        <taxon>Viridiplantae</taxon>
        <taxon>Streptophyta</taxon>
        <taxon>Embryophyta</taxon>
        <taxon>Tracheophyta</taxon>
        <taxon>Spermatophyta</taxon>
        <taxon>Magnoliopsida</taxon>
        <taxon>eudicotyledons</taxon>
        <taxon>Gunneridae</taxon>
        <taxon>Pentapetalae</taxon>
        <taxon>rosids</taxon>
        <taxon>fabids</taxon>
        <taxon>Rosales</taxon>
        <taxon>Moraceae</taxon>
        <taxon>Moreae</taxon>
        <taxon>Morus</taxon>
    </lineage>
</organism>
<dbReference type="GO" id="GO:0031267">
    <property type="term" value="F:small GTPase binding"/>
    <property type="evidence" value="ECO:0007669"/>
    <property type="project" value="InterPro"/>
</dbReference>
<comment type="similarity">
    <text evidence="3">Belongs to the importin beta family.</text>
</comment>
<dbReference type="InterPro" id="IPR013713">
    <property type="entry name" value="XPO2_central"/>
</dbReference>
<dbReference type="GO" id="GO:0006606">
    <property type="term" value="P:protein import into nucleus"/>
    <property type="evidence" value="ECO:0007669"/>
    <property type="project" value="TreeGrafter"/>
</dbReference>
<gene>
    <name evidence="11" type="ORF">L484_012017</name>
</gene>
<keyword evidence="12" id="KW-1185">Reference proteome</keyword>
<dbReference type="InterPro" id="IPR016024">
    <property type="entry name" value="ARM-type_fold"/>
</dbReference>
<dbReference type="Pfam" id="PF03810">
    <property type="entry name" value="IBN_N"/>
    <property type="match status" value="1"/>
</dbReference>
<evidence type="ECO:0000256" key="4">
    <source>
        <dbReference type="ARBA" id="ARBA00022448"/>
    </source>
</evidence>
<dbReference type="PROSITE" id="PS50166">
    <property type="entry name" value="IMPORTIN_B_NT"/>
    <property type="match status" value="1"/>
</dbReference>
<dbReference type="InterPro" id="IPR011989">
    <property type="entry name" value="ARM-like"/>
</dbReference>
<keyword evidence="4" id="KW-0813">Transport</keyword>
<dbReference type="Gene3D" id="1.25.10.10">
    <property type="entry name" value="Leucine-rich Repeat Variant"/>
    <property type="match status" value="1"/>
</dbReference>
<dbReference type="STRING" id="981085.W9RMH2"/>
<evidence type="ECO:0000256" key="6">
    <source>
        <dbReference type="ARBA" id="ARBA00022927"/>
    </source>
</evidence>
<dbReference type="Proteomes" id="UP000030645">
    <property type="component" value="Unassembled WGS sequence"/>
</dbReference>
<evidence type="ECO:0000256" key="9">
    <source>
        <dbReference type="SAM" id="MobiDB-lite"/>
    </source>
</evidence>
<dbReference type="InterPro" id="IPR001494">
    <property type="entry name" value="Importin-beta_N"/>
</dbReference>
<proteinExistence type="inferred from homology"/>
<dbReference type="GO" id="GO:0005829">
    <property type="term" value="C:cytosol"/>
    <property type="evidence" value="ECO:0007669"/>
    <property type="project" value="TreeGrafter"/>
</dbReference>
<dbReference type="Pfam" id="PF08506">
    <property type="entry name" value="Cse1"/>
    <property type="match status" value="1"/>
</dbReference>
<keyword evidence="6" id="KW-0653">Protein transport</keyword>
<dbReference type="PANTHER" id="PTHR10997">
    <property type="entry name" value="IMPORTIN-7, 8, 11"/>
    <property type="match status" value="1"/>
</dbReference>
<evidence type="ECO:0000259" key="10">
    <source>
        <dbReference type="PROSITE" id="PS50166"/>
    </source>
</evidence>
<evidence type="ECO:0000256" key="7">
    <source>
        <dbReference type="ARBA" id="ARBA00022990"/>
    </source>
</evidence>
<accession>W9RMH2</accession>
<evidence type="ECO:0000256" key="8">
    <source>
        <dbReference type="ARBA" id="ARBA00023242"/>
    </source>
</evidence>
<dbReference type="SMART" id="SM00913">
    <property type="entry name" value="IBN_N"/>
    <property type="match status" value="1"/>
</dbReference>
<keyword evidence="8" id="KW-0539">Nucleus</keyword>
<protein>
    <submittedName>
        <fullName evidence="11">Putative importin-7-like protein</fullName>
    </submittedName>
</protein>
<dbReference type="Pfam" id="PF25758">
    <property type="entry name" value="TPR_IPO11"/>
    <property type="match status" value="1"/>
</dbReference>
<dbReference type="EMBL" id="KE345278">
    <property type="protein sequence ID" value="EXB97449.1"/>
    <property type="molecule type" value="Genomic_DNA"/>
</dbReference>
<feature type="domain" description="Importin N-terminal" evidence="10">
    <location>
        <begin position="24"/>
        <end position="99"/>
    </location>
</feature>
<feature type="region of interest" description="Disordered" evidence="9">
    <location>
        <begin position="924"/>
        <end position="1005"/>
    </location>
</feature>
<reference evidence="12" key="1">
    <citation type="submission" date="2013-01" db="EMBL/GenBank/DDBJ databases">
        <title>Draft Genome Sequence of a Mulberry Tree, Morus notabilis C.K. Schneid.</title>
        <authorList>
            <person name="He N."/>
            <person name="Zhao S."/>
        </authorList>
    </citation>
    <scope>NUCLEOTIDE SEQUENCE</scope>
</reference>
<keyword evidence="5" id="KW-0963">Cytoplasm</keyword>
<feature type="compositionally biased region" description="Acidic residues" evidence="9">
    <location>
        <begin position="928"/>
        <end position="949"/>
    </location>
</feature>
<evidence type="ECO:0000256" key="3">
    <source>
        <dbReference type="ARBA" id="ARBA00007991"/>
    </source>
</evidence>
<evidence type="ECO:0000256" key="1">
    <source>
        <dbReference type="ARBA" id="ARBA00004123"/>
    </source>
</evidence>
<dbReference type="eggNOG" id="KOG1991">
    <property type="taxonomic scope" value="Eukaryota"/>
</dbReference>
<evidence type="ECO:0000256" key="5">
    <source>
        <dbReference type="ARBA" id="ARBA00022490"/>
    </source>
</evidence>
<name>W9RMH2_9ROSA</name>
<dbReference type="InterPro" id="IPR058669">
    <property type="entry name" value="TPR_IPO7/11-like"/>
</dbReference>
<feature type="compositionally biased region" description="Acidic residues" evidence="9">
    <location>
        <begin position="984"/>
        <end position="1005"/>
    </location>
</feature>
<comment type="subcellular location">
    <subcellularLocation>
        <location evidence="2">Cytoplasm</location>
    </subcellularLocation>
    <subcellularLocation>
        <location evidence="1">Nucleus</location>
    </subcellularLocation>
</comment>
<dbReference type="SUPFAM" id="SSF48371">
    <property type="entry name" value="ARM repeat"/>
    <property type="match status" value="1"/>
</dbReference>
<evidence type="ECO:0000256" key="2">
    <source>
        <dbReference type="ARBA" id="ARBA00004496"/>
    </source>
</evidence>
<dbReference type="FunFam" id="1.25.10.10:FF:000177">
    <property type="entry name" value="Importin beta-like SAD2"/>
    <property type="match status" value="1"/>
</dbReference>